<dbReference type="NCBIfam" id="NF010218">
    <property type="entry name" value="PRK13678.2-1"/>
    <property type="match status" value="1"/>
</dbReference>
<protein>
    <recommendedName>
        <fullName evidence="2">DUF1292 domain-containing protein</fullName>
    </recommendedName>
</protein>
<dbReference type="EMBL" id="CACRTO010000008">
    <property type="protein sequence ID" value="VYT91225.1"/>
    <property type="molecule type" value="Genomic_DNA"/>
</dbReference>
<dbReference type="AlphaFoldDB" id="A0A6N3AFH2"/>
<evidence type="ECO:0008006" key="2">
    <source>
        <dbReference type="Google" id="ProtNLM"/>
    </source>
</evidence>
<sequence>MDKKDLNINEEEKVIMSFYNENGEKVDFEAVARIYLDEVEYLLLSPLEGDEEDIYVFRVDNIDGKEELNLVEDDKEFLAVKKEYKKLLY</sequence>
<accession>A0A6N3AFH2</accession>
<reference evidence="1" key="1">
    <citation type="submission" date="2019-11" db="EMBL/GenBank/DDBJ databases">
        <authorList>
            <person name="Feng L."/>
        </authorList>
    </citation>
    <scope>NUCLEOTIDE SEQUENCE</scope>
    <source>
        <strain evidence="1">CTertiumLFYP3</strain>
    </source>
</reference>
<gene>
    <name evidence="1" type="ORF">CTLFYP3_00989</name>
</gene>
<organism evidence="1">
    <name type="scientific">Clostridium tertium</name>
    <dbReference type="NCBI Taxonomy" id="1559"/>
    <lineage>
        <taxon>Bacteria</taxon>
        <taxon>Bacillati</taxon>
        <taxon>Bacillota</taxon>
        <taxon>Clostridia</taxon>
        <taxon>Eubacteriales</taxon>
        <taxon>Clostridiaceae</taxon>
        <taxon>Clostridium</taxon>
    </lineage>
</organism>
<dbReference type="Pfam" id="PF06949">
    <property type="entry name" value="DUF1292"/>
    <property type="match status" value="1"/>
</dbReference>
<evidence type="ECO:0000313" key="1">
    <source>
        <dbReference type="EMBL" id="VYT91225.1"/>
    </source>
</evidence>
<proteinExistence type="predicted"/>
<dbReference type="InterPro" id="IPR009711">
    <property type="entry name" value="UPF0473"/>
</dbReference>
<dbReference type="RefSeq" id="WP_156625522.1">
    <property type="nucleotide sequence ID" value="NZ_CACRTO010000008.1"/>
</dbReference>
<name>A0A6N3AFH2_9CLOT</name>